<keyword evidence="2" id="KW-0479">Metal-binding</keyword>
<dbReference type="InterPro" id="IPR051051">
    <property type="entry name" value="E3_ubiq-ligase_TRIM/RNF"/>
</dbReference>
<dbReference type="PROSITE" id="PS50188">
    <property type="entry name" value="B302_SPRY"/>
    <property type="match status" value="1"/>
</dbReference>
<dbReference type="EMBL" id="JAACNH010000003">
    <property type="protein sequence ID" value="KAG8446067.1"/>
    <property type="molecule type" value="Genomic_DNA"/>
</dbReference>
<dbReference type="AlphaFoldDB" id="A0A8T2JRS4"/>
<dbReference type="PANTHER" id="PTHR25465:SF41">
    <property type="entry name" value="E3 UBIQUITIN-PROTEIN LIGASE RNF135"/>
    <property type="match status" value="1"/>
</dbReference>
<dbReference type="PRINTS" id="PR01407">
    <property type="entry name" value="BUTYPHLNCDUF"/>
</dbReference>
<dbReference type="PANTHER" id="PTHR25465">
    <property type="entry name" value="B-BOX DOMAIN CONTAINING"/>
    <property type="match status" value="1"/>
</dbReference>
<dbReference type="Gene3D" id="3.30.160.60">
    <property type="entry name" value="Classic Zinc Finger"/>
    <property type="match status" value="1"/>
</dbReference>
<dbReference type="PROSITE" id="PS00518">
    <property type="entry name" value="ZF_RING_1"/>
    <property type="match status" value="1"/>
</dbReference>
<dbReference type="InterPro" id="IPR000315">
    <property type="entry name" value="Znf_B-box"/>
</dbReference>
<evidence type="ECO:0000256" key="6">
    <source>
        <dbReference type="PROSITE-ProRule" id="PRU00024"/>
    </source>
</evidence>
<comment type="caution">
    <text evidence="10">The sequence shown here is derived from an EMBL/GenBank/DDBJ whole genome shotgun (WGS) entry which is preliminary data.</text>
</comment>
<accession>A0A8T2JRS4</accession>
<dbReference type="Proteomes" id="UP000812440">
    <property type="component" value="Chromosome 8_10"/>
</dbReference>
<dbReference type="InterPro" id="IPR017907">
    <property type="entry name" value="Znf_RING_CS"/>
</dbReference>
<feature type="domain" description="RING-type" evidence="7">
    <location>
        <begin position="12"/>
        <end position="56"/>
    </location>
</feature>
<evidence type="ECO:0000256" key="1">
    <source>
        <dbReference type="ARBA" id="ARBA00022588"/>
    </source>
</evidence>
<keyword evidence="1" id="KW-0399">Innate immunity</keyword>
<evidence type="ECO:0000259" key="8">
    <source>
        <dbReference type="PROSITE" id="PS50119"/>
    </source>
</evidence>
<sequence>MAFAALRDDLTCSICQEIYTDPVTLLCGHNYCLDCIGKTWNSQWEREKERTCPECREKFTKLPTPRKNLRLSSIASSLASCDLPQDGGIMCTYCIYSAVRATKSCLHCEVSMCPAHLIVHDHLEGHVLTDPTNSFGSRKCAVHGKLLECYCSAEGVSVCVRCCLYGEHRGHPVEPLDEAAERKKARLRGVLGELRGLHGNLSLKKVETFRGALSLYQNRQWLHQSTTEMVNFVAKKVSHETSSAPDQNHHNQWKEITDDLGAIIGQLQDKMARRIEKVLGPAYKPIRDLEIQKYMLYKYMIIVEEVSSMADPVAVLQEQATDEVDLAGTEWINDDVAEVHLDSVSATVQKAKEFAERLLNRIRDLFEKVPDKSSPLQEVKRQVQAVIADNGDPDFLVDVGLWFGTDQAGRRSGFSLPIAGYNHKERKYLRSICRSWIPEVLVSPLYARDVTEMSLDENTAGIDVAVSEDGKLASILLMNQRRLKLPDRFRCRQVLSTDKFSSGRHYWEVETSEVNSWRIGVAYPSITRRGLDSQLGDNDKSWGLCRKFNRYSVAHGKKEKLISNPVACRNIGILLDYEAGLLSFYELSDPIWHLHTIKATFTEPLHAAFLLNKKSWIRVFS</sequence>
<dbReference type="SUPFAM" id="SSF57850">
    <property type="entry name" value="RING/U-box"/>
    <property type="match status" value="1"/>
</dbReference>
<keyword evidence="11" id="KW-1185">Reference proteome</keyword>
<feature type="domain" description="B box-type" evidence="8">
    <location>
        <begin position="135"/>
        <end position="176"/>
    </location>
</feature>
<organism evidence="10 11">
    <name type="scientific">Hymenochirus boettgeri</name>
    <name type="common">Congo dwarf clawed frog</name>
    <dbReference type="NCBI Taxonomy" id="247094"/>
    <lineage>
        <taxon>Eukaryota</taxon>
        <taxon>Metazoa</taxon>
        <taxon>Chordata</taxon>
        <taxon>Craniata</taxon>
        <taxon>Vertebrata</taxon>
        <taxon>Euteleostomi</taxon>
        <taxon>Amphibia</taxon>
        <taxon>Batrachia</taxon>
        <taxon>Anura</taxon>
        <taxon>Pipoidea</taxon>
        <taxon>Pipidae</taxon>
        <taxon>Pipinae</taxon>
        <taxon>Hymenochirus</taxon>
    </lineage>
</organism>
<gene>
    <name evidence="10" type="ORF">GDO86_013803</name>
</gene>
<dbReference type="CDD" id="cd12891">
    <property type="entry name" value="SPRY_PRY_C-I_2"/>
    <property type="match status" value="1"/>
</dbReference>
<keyword evidence="4" id="KW-0862">Zinc</keyword>
<dbReference type="InterPro" id="IPR003879">
    <property type="entry name" value="Butyrophylin_SPRY"/>
</dbReference>
<evidence type="ECO:0000256" key="5">
    <source>
        <dbReference type="ARBA" id="ARBA00022859"/>
    </source>
</evidence>
<dbReference type="SUPFAM" id="SSF57845">
    <property type="entry name" value="B-box zinc-binding domain"/>
    <property type="match status" value="1"/>
</dbReference>
<evidence type="ECO:0000256" key="4">
    <source>
        <dbReference type="ARBA" id="ARBA00022833"/>
    </source>
</evidence>
<dbReference type="InterPro" id="IPR013320">
    <property type="entry name" value="ConA-like_dom_sf"/>
</dbReference>
<dbReference type="InterPro" id="IPR013083">
    <property type="entry name" value="Znf_RING/FYVE/PHD"/>
</dbReference>
<proteinExistence type="predicted"/>
<dbReference type="Pfam" id="PF13445">
    <property type="entry name" value="zf-RING_UBOX"/>
    <property type="match status" value="1"/>
</dbReference>
<keyword evidence="5" id="KW-0391">Immunity</keyword>
<evidence type="ECO:0000259" key="9">
    <source>
        <dbReference type="PROSITE" id="PS50188"/>
    </source>
</evidence>
<dbReference type="SMART" id="SM00336">
    <property type="entry name" value="BBOX"/>
    <property type="match status" value="1"/>
</dbReference>
<keyword evidence="3 6" id="KW-0863">Zinc-finger</keyword>
<dbReference type="PROSITE" id="PS50089">
    <property type="entry name" value="ZF_RING_2"/>
    <property type="match status" value="1"/>
</dbReference>
<evidence type="ECO:0000256" key="3">
    <source>
        <dbReference type="ARBA" id="ARBA00022771"/>
    </source>
</evidence>
<dbReference type="GO" id="GO:0008270">
    <property type="term" value="F:zinc ion binding"/>
    <property type="evidence" value="ECO:0007669"/>
    <property type="project" value="UniProtKB-KW"/>
</dbReference>
<dbReference type="Gene3D" id="2.60.120.920">
    <property type="match status" value="1"/>
</dbReference>
<dbReference type="CDD" id="cd19769">
    <property type="entry name" value="Bbox2_TRIM16-like"/>
    <property type="match status" value="1"/>
</dbReference>
<dbReference type="Gene3D" id="3.30.40.10">
    <property type="entry name" value="Zinc/RING finger domain, C3HC4 (zinc finger)"/>
    <property type="match status" value="1"/>
</dbReference>
<evidence type="ECO:0000259" key="7">
    <source>
        <dbReference type="PROSITE" id="PS50089"/>
    </source>
</evidence>
<dbReference type="GO" id="GO:0045087">
    <property type="term" value="P:innate immune response"/>
    <property type="evidence" value="ECO:0007669"/>
    <property type="project" value="UniProtKB-KW"/>
</dbReference>
<dbReference type="SMART" id="SM00184">
    <property type="entry name" value="RING"/>
    <property type="match status" value="1"/>
</dbReference>
<evidence type="ECO:0000256" key="2">
    <source>
        <dbReference type="ARBA" id="ARBA00022723"/>
    </source>
</evidence>
<reference evidence="10" key="1">
    <citation type="thesis" date="2020" institute="ProQuest LLC" country="789 East Eisenhower Parkway, Ann Arbor, MI, USA">
        <title>Comparative Genomics and Chromosome Evolution.</title>
        <authorList>
            <person name="Mudd A.B."/>
        </authorList>
    </citation>
    <scope>NUCLEOTIDE SEQUENCE</scope>
    <source>
        <strain evidence="10">Female2</strain>
        <tissue evidence="10">Blood</tissue>
    </source>
</reference>
<dbReference type="Pfam" id="PF00643">
    <property type="entry name" value="zf-B_box"/>
    <property type="match status" value="1"/>
</dbReference>
<name>A0A8T2JRS4_9PIPI</name>
<dbReference type="PROSITE" id="PS50119">
    <property type="entry name" value="ZF_BBOX"/>
    <property type="match status" value="1"/>
</dbReference>
<dbReference type="InterPro" id="IPR027370">
    <property type="entry name" value="Znf-RING_euk"/>
</dbReference>
<feature type="domain" description="B30.2/SPRY" evidence="9">
    <location>
        <begin position="433"/>
        <end position="621"/>
    </location>
</feature>
<dbReference type="Pfam" id="PF00622">
    <property type="entry name" value="SPRY"/>
    <property type="match status" value="1"/>
</dbReference>
<dbReference type="SUPFAM" id="SSF49899">
    <property type="entry name" value="Concanavalin A-like lectins/glucanases"/>
    <property type="match status" value="1"/>
</dbReference>
<protein>
    <submittedName>
        <fullName evidence="10">Uncharacterized protein</fullName>
    </submittedName>
</protein>
<dbReference type="InterPro" id="IPR003877">
    <property type="entry name" value="SPRY_dom"/>
</dbReference>
<evidence type="ECO:0000313" key="11">
    <source>
        <dbReference type="Proteomes" id="UP000812440"/>
    </source>
</evidence>
<evidence type="ECO:0000313" key="10">
    <source>
        <dbReference type="EMBL" id="KAG8446067.1"/>
    </source>
</evidence>
<dbReference type="OrthoDB" id="5951542at2759"/>
<dbReference type="SMART" id="SM00449">
    <property type="entry name" value="SPRY"/>
    <property type="match status" value="1"/>
</dbReference>
<dbReference type="InterPro" id="IPR043136">
    <property type="entry name" value="B30.2/SPRY_sf"/>
</dbReference>
<dbReference type="InterPro" id="IPR001841">
    <property type="entry name" value="Znf_RING"/>
</dbReference>
<dbReference type="InterPro" id="IPR001870">
    <property type="entry name" value="B30.2/SPRY"/>
</dbReference>